<dbReference type="AlphaFoldDB" id="A0A328AIP6"/>
<dbReference type="OrthoDB" id="2970145at2"/>
<dbReference type="InterPro" id="IPR031538">
    <property type="entry name" value="Anti-TRAP"/>
</dbReference>
<comment type="caution">
    <text evidence="1">The sequence shown here is derived from an EMBL/GenBank/DDBJ whole genome shotgun (WGS) entry which is preliminary data.</text>
</comment>
<dbReference type="RefSeq" id="WP_111528126.1">
    <property type="nucleotide sequence ID" value="NZ_QFYQ01000001.1"/>
</dbReference>
<evidence type="ECO:0000313" key="1">
    <source>
        <dbReference type="EMBL" id="RAK54375.1"/>
    </source>
</evidence>
<name>A0A328AIP6_9CAUL</name>
<dbReference type="SUPFAM" id="SSF57938">
    <property type="entry name" value="DnaJ/Hsp40 cysteine-rich domain"/>
    <property type="match status" value="1"/>
</dbReference>
<sequence length="66" mass="7276">MEKLAEAGRKPTLALMDLERRCEACSGHGFVRVAGRPLDCEVCEGRGAIATEAGRRVLDFLRRYAP</sequence>
<reference evidence="2" key="1">
    <citation type="submission" date="2018-05" db="EMBL/GenBank/DDBJ databases">
        <authorList>
            <person name="Li X."/>
        </authorList>
    </citation>
    <scope>NUCLEOTIDE SEQUENCE [LARGE SCALE GENOMIC DNA]</scope>
    <source>
        <strain evidence="2">LX32</strain>
    </source>
</reference>
<organism evidence="1 2">
    <name type="scientific">Phenylobacterium soli</name>
    <dbReference type="NCBI Taxonomy" id="2170551"/>
    <lineage>
        <taxon>Bacteria</taxon>
        <taxon>Pseudomonadati</taxon>
        <taxon>Pseudomonadota</taxon>
        <taxon>Alphaproteobacteria</taxon>
        <taxon>Caulobacterales</taxon>
        <taxon>Caulobacteraceae</taxon>
        <taxon>Phenylobacterium</taxon>
    </lineage>
</organism>
<proteinExistence type="predicted"/>
<dbReference type="EMBL" id="QFYQ01000001">
    <property type="protein sequence ID" value="RAK54375.1"/>
    <property type="molecule type" value="Genomic_DNA"/>
</dbReference>
<protein>
    <submittedName>
        <fullName evidence="1">Uncharacterized protein</fullName>
    </submittedName>
</protein>
<dbReference type="InterPro" id="IPR036410">
    <property type="entry name" value="HSP_DnaJ_Cys-rich_dom_sf"/>
</dbReference>
<dbReference type="Gene3D" id="6.20.20.10">
    <property type="match status" value="1"/>
</dbReference>
<evidence type="ECO:0000313" key="2">
    <source>
        <dbReference type="Proteomes" id="UP000249254"/>
    </source>
</evidence>
<gene>
    <name evidence="1" type="ORF">DJ017_07490</name>
</gene>
<keyword evidence="2" id="KW-1185">Reference proteome</keyword>
<dbReference type="Pfam" id="PF15777">
    <property type="entry name" value="Anti-TRAP"/>
    <property type="match status" value="1"/>
</dbReference>
<dbReference type="Proteomes" id="UP000249254">
    <property type="component" value="Unassembled WGS sequence"/>
</dbReference>
<accession>A0A328AIP6</accession>